<name>Q2CBN0_OCEGH</name>
<dbReference type="EMBL" id="AAOT01000037">
    <property type="protein sequence ID" value="EAR50101.1"/>
    <property type="molecule type" value="Genomic_DNA"/>
</dbReference>
<dbReference type="AlphaFoldDB" id="Q2CBN0"/>
<dbReference type="HOGENOM" id="CLU_087275_0_0_5"/>
<dbReference type="RefSeq" id="WP_007254828.1">
    <property type="nucleotide sequence ID" value="NZ_CH724107.1"/>
</dbReference>
<accession>Q2CBN0</accession>
<protein>
    <recommendedName>
        <fullName evidence="3">Nucleotide-diphospho-sugar transferase domain-containing protein</fullName>
    </recommendedName>
</protein>
<organism evidence="1 2">
    <name type="scientific">Oceanicola granulosus (strain ATCC BAA-861 / DSM 15982 / KCTC 12143 / HTCC2516)</name>
    <dbReference type="NCBI Taxonomy" id="314256"/>
    <lineage>
        <taxon>Bacteria</taxon>
        <taxon>Pseudomonadati</taxon>
        <taxon>Pseudomonadota</taxon>
        <taxon>Alphaproteobacteria</taxon>
        <taxon>Rhodobacterales</taxon>
        <taxon>Roseobacteraceae</taxon>
        <taxon>Oceanicola</taxon>
    </lineage>
</organism>
<dbReference type="SUPFAM" id="SSF53448">
    <property type="entry name" value="Nucleotide-diphospho-sugar transferases"/>
    <property type="match status" value="1"/>
</dbReference>
<evidence type="ECO:0000313" key="1">
    <source>
        <dbReference type="EMBL" id="EAR50101.1"/>
    </source>
</evidence>
<evidence type="ECO:0000313" key="2">
    <source>
        <dbReference type="Proteomes" id="UP000003635"/>
    </source>
</evidence>
<proteinExistence type="predicted"/>
<dbReference type="eggNOG" id="COG1442">
    <property type="taxonomic scope" value="Bacteria"/>
</dbReference>
<comment type="caution">
    <text evidence="1">The sequence shown here is derived from an EMBL/GenBank/DDBJ whole genome shotgun (WGS) entry which is preliminary data.</text>
</comment>
<dbReference type="InterPro" id="IPR029044">
    <property type="entry name" value="Nucleotide-diphossugar_trans"/>
</dbReference>
<dbReference type="Gene3D" id="3.90.550.10">
    <property type="entry name" value="Spore Coat Polysaccharide Biosynthesis Protein SpsA, Chain A"/>
    <property type="match status" value="1"/>
</dbReference>
<dbReference type="Proteomes" id="UP000003635">
    <property type="component" value="Unassembled WGS sequence"/>
</dbReference>
<dbReference type="STRING" id="314256.OG2516_06509"/>
<gene>
    <name evidence="1" type="ORF">OG2516_06509</name>
</gene>
<dbReference type="OrthoDB" id="181606at2"/>
<reference evidence="1 2" key="1">
    <citation type="journal article" date="2010" name="J. Bacteriol.">
        <title>Genome sequences of Oceanicola granulosus HTCC2516(T) and Oceanicola batsensis HTCC2597(TDelta).</title>
        <authorList>
            <person name="Thrash J.C."/>
            <person name="Cho J.C."/>
            <person name="Vergin K.L."/>
            <person name="Giovannoni S.J."/>
        </authorList>
    </citation>
    <scope>NUCLEOTIDE SEQUENCE [LARGE SCALE GENOMIC DNA]</scope>
    <source>
        <strain evidence="2">ATCC BAA-861 / DSM 15982 / KCTC 12143 / HTCC2516</strain>
    </source>
</reference>
<sequence length="239" mass="27329">MVAAGAAHVTAANKALESFKRHAPALPACLFTDRPELAEGWDIVRPVTAAHGRSKVDCLPETPFARTLYVDTDTLALADIRPVFALLDRFDVAICHIPMWQRPNQNRTWRHELPYAFPQMNGGVILYRADGRARALLESWRETYHVARAEAGIRSDQITLREAIWQADDLRLYILPPQWNKRIIEVSELLFSDQPKPIILHLNPLRPPRHAGQRLLARFIRWAAPKRWRHRGALGPDPQ</sequence>
<evidence type="ECO:0008006" key="3">
    <source>
        <dbReference type="Google" id="ProtNLM"/>
    </source>
</evidence>
<keyword evidence="2" id="KW-1185">Reference proteome</keyword>